<evidence type="ECO:0000313" key="2">
    <source>
        <dbReference type="Proteomes" id="UP000799324"/>
    </source>
</evidence>
<keyword evidence="2" id="KW-1185">Reference proteome</keyword>
<dbReference type="OrthoDB" id="4790878at2759"/>
<evidence type="ECO:0008006" key="3">
    <source>
        <dbReference type="Google" id="ProtNLM"/>
    </source>
</evidence>
<dbReference type="Proteomes" id="UP000799324">
    <property type="component" value="Unassembled WGS sequence"/>
</dbReference>
<proteinExistence type="predicted"/>
<dbReference type="InterPro" id="IPR038883">
    <property type="entry name" value="AN11006-like"/>
</dbReference>
<evidence type="ECO:0000313" key="1">
    <source>
        <dbReference type="EMBL" id="KAF2648800.1"/>
    </source>
</evidence>
<accession>A0A6A6SMF9</accession>
<sequence>MAHMQPARQNHVAWTSLASVPSHRLLACLPSHSRRRLLSRLWTRSAIPGSRARNEVTMMQLEDSQDISKEDPSVPPKEGTCVFFSIPQEVRDMIYEFALTYEFGITAFLFAQGKQGVQVQLNMAEGRCPIPEAYDPTEEVFNQPEECVNPLRLVSRQLYHETAWLELKFNHISFYSGADRNGLSNFSALVETCLQSWALHIKSVSLHSWSLPMDLFDIITNSSLARFCVHNPHIRLVLHLESLDFAKYKYGSDFCLTTTYQIHEMIQGSPCNLLSQGLVDTFGNIFLPQTVPSQIPL</sequence>
<dbReference type="PANTHER" id="PTHR42085">
    <property type="entry name" value="F-BOX DOMAIN-CONTAINING PROTEIN"/>
    <property type="match status" value="1"/>
</dbReference>
<gene>
    <name evidence="1" type="ORF">K491DRAFT_783785</name>
</gene>
<dbReference type="AlphaFoldDB" id="A0A6A6SMF9"/>
<dbReference type="PANTHER" id="PTHR42085:SF1">
    <property type="entry name" value="F-BOX DOMAIN-CONTAINING PROTEIN"/>
    <property type="match status" value="1"/>
</dbReference>
<organism evidence="1 2">
    <name type="scientific">Lophiostoma macrostomum CBS 122681</name>
    <dbReference type="NCBI Taxonomy" id="1314788"/>
    <lineage>
        <taxon>Eukaryota</taxon>
        <taxon>Fungi</taxon>
        <taxon>Dikarya</taxon>
        <taxon>Ascomycota</taxon>
        <taxon>Pezizomycotina</taxon>
        <taxon>Dothideomycetes</taxon>
        <taxon>Pleosporomycetidae</taxon>
        <taxon>Pleosporales</taxon>
        <taxon>Lophiostomataceae</taxon>
        <taxon>Lophiostoma</taxon>
    </lineage>
</organism>
<name>A0A6A6SMF9_9PLEO</name>
<protein>
    <recommendedName>
        <fullName evidence="3">F-box domain-containing protein</fullName>
    </recommendedName>
</protein>
<reference evidence="1" key="1">
    <citation type="journal article" date="2020" name="Stud. Mycol.">
        <title>101 Dothideomycetes genomes: a test case for predicting lifestyles and emergence of pathogens.</title>
        <authorList>
            <person name="Haridas S."/>
            <person name="Albert R."/>
            <person name="Binder M."/>
            <person name="Bloem J."/>
            <person name="Labutti K."/>
            <person name="Salamov A."/>
            <person name="Andreopoulos B."/>
            <person name="Baker S."/>
            <person name="Barry K."/>
            <person name="Bills G."/>
            <person name="Bluhm B."/>
            <person name="Cannon C."/>
            <person name="Castanera R."/>
            <person name="Culley D."/>
            <person name="Daum C."/>
            <person name="Ezra D."/>
            <person name="Gonzalez J."/>
            <person name="Henrissat B."/>
            <person name="Kuo A."/>
            <person name="Liang C."/>
            <person name="Lipzen A."/>
            <person name="Lutzoni F."/>
            <person name="Magnuson J."/>
            <person name="Mondo S."/>
            <person name="Nolan M."/>
            <person name="Ohm R."/>
            <person name="Pangilinan J."/>
            <person name="Park H.-J."/>
            <person name="Ramirez L."/>
            <person name="Alfaro M."/>
            <person name="Sun H."/>
            <person name="Tritt A."/>
            <person name="Yoshinaga Y."/>
            <person name="Zwiers L.-H."/>
            <person name="Turgeon B."/>
            <person name="Goodwin S."/>
            <person name="Spatafora J."/>
            <person name="Crous P."/>
            <person name="Grigoriev I."/>
        </authorList>
    </citation>
    <scope>NUCLEOTIDE SEQUENCE</scope>
    <source>
        <strain evidence="1">CBS 122681</strain>
    </source>
</reference>
<dbReference type="EMBL" id="MU004520">
    <property type="protein sequence ID" value="KAF2648800.1"/>
    <property type="molecule type" value="Genomic_DNA"/>
</dbReference>